<keyword evidence="2 3" id="KW-0040">ANK repeat</keyword>
<dbReference type="Gene3D" id="3.30.200.20">
    <property type="entry name" value="Phosphorylase Kinase, domain 1"/>
    <property type="match status" value="1"/>
</dbReference>
<keyword evidence="1" id="KW-0677">Repeat</keyword>
<dbReference type="PANTHER" id="PTHR24198">
    <property type="entry name" value="ANKYRIN REPEAT AND PROTEIN KINASE DOMAIN-CONTAINING PROTEIN"/>
    <property type="match status" value="1"/>
</dbReference>
<reference evidence="5 6" key="1">
    <citation type="submission" date="2016-10" db="EMBL/GenBank/DDBJ databases">
        <title>Proteomics and genomics reveal pathogen-plant mechanisms compatible with a hemibiotrophic lifestyle of Diplodia corticola.</title>
        <authorList>
            <person name="Fernandes I."/>
            <person name="De Jonge R."/>
            <person name="Van De Peer Y."/>
            <person name="Devreese B."/>
            <person name="Alves A."/>
            <person name="Esteves A.C."/>
        </authorList>
    </citation>
    <scope>NUCLEOTIDE SEQUENCE [LARGE SCALE GENOMIC DNA]</scope>
    <source>
        <strain evidence="5 6">CBS 112549</strain>
    </source>
</reference>
<dbReference type="CDD" id="cd00180">
    <property type="entry name" value="PKc"/>
    <property type="match status" value="1"/>
</dbReference>
<keyword evidence="6" id="KW-1185">Reference proteome</keyword>
<feature type="repeat" description="ANK" evidence="3">
    <location>
        <begin position="705"/>
        <end position="726"/>
    </location>
</feature>
<feature type="repeat" description="ANK" evidence="3">
    <location>
        <begin position="536"/>
        <end position="568"/>
    </location>
</feature>
<evidence type="ECO:0000256" key="1">
    <source>
        <dbReference type="ARBA" id="ARBA00022737"/>
    </source>
</evidence>
<dbReference type="PROSITE" id="PS00108">
    <property type="entry name" value="PROTEIN_KINASE_ST"/>
    <property type="match status" value="1"/>
</dbReference>
<dbReference type="InterPro" id="IPR036770">
    <property type="entry name" value="Ankyrin_rpt-contain_sf"/>
</dbReference>
<evidence type="ECO:0000259" key="4">
    <source>
        <dbReference type="PROSITE" id="PS50011"/>
    </source>
</evidence>
<dbReference type="Pfam" id="PF00069">
    <property type="entry name" value="Pkinase"/>
    <property type="match status" value="1"/>
</dbReference>
<evidence type="ECO:0000256" key="2">
    <source>
        <dbReference type="ARBA" id="ARBA00023043"/>
    </source>
</evidence>
<accession>A0A1J9QN03</accession>
<feature type="repeat" description="ANK" evidence="3">
    <location>
        <begin position="571"/>
        <end position="603"/>
    </location>
</feature>
<dbReference type="PROSITE" id="PS50297">
    <property type="entry name" value="ANK_REP_REGION"/>
    <property type="match status" value="2"/>
</dbReference>
<dbReference type="PROSITE" id="PS50088">
    <property type="entry name" value="ANK_REPEAT"/>
    <property type="match status" value="4"/>
</dbReference>
<dbReference type="Proteomes" id="UP000183809">
    <property type="component" value="Unassembled WGS sequence"/>
</dbReference>
<evidence type="ECO:0000313" key="6">
    <source>
        <dbReference type="Proteomes" id="UP000183809"/>
    </source>
</evidence>
<dbReference type="STRING" id="236234.A0A1J9QN03"/>
<name>A0A1J9QN03_9PEZI</name>
<dbReference type="SUPFAM" id="SSF48403">
    <property type="entry name" value="Ankyrin repeat"/>
    <property type="match status" value="2"/>
</dbReference>
<dbReference type="Pfam" id="PF00023">
    <property type="entry name" value="Ank"/>
    <property type="match status" value="1"/>
</dbReference>
<dbReference type="SUPFAM" id="SSF56112">
    <property type="entry name" value="Protein kinase-like (PK-like)"/>
    <property type="match status" value="1"/>
</dbReference>
<proteinExistence type="predicted"/>
<dbReference type="InterPro" id="IPR002110">
    <property type="entry name" value="Ankyrin_rpt"/>
</dbReference>
<dbReference type="InterPro" id="IPR011009">
    <property type="entry name" value="Kinase-like_dom_sf"/>
</dbReference>
<gene>
    <name evidence="5" type="ORF">BKCO1_8000016</name>
</gene>
<dbReference type="EMBL" id="MNUE01000080">
    <property type="protein sequence ID" value="OJD29450.1"/>
    <property type="molecule type" value="Genomic_DNA"/>
</dbReference>
<feature type="domain" description="Protein kinase" evidence="4">
    <location>
        <begin position="135"/>
        <end position="420"/>
    </location>
</feature>
<organism evidence="5 6">
    <name type="scientific">Diplodia corticola</name>
    <dbReference type="NCBI Taxonomy" id="236234"/>
    <lineage>
        <taxon>Eukaryota</taxon>
        <taxon>Fungi</taxon>
        <taxon>Dikarya</taxon>
        <taxon>Ascomycota</taxon>
        <taxon>Pezizomycotina</taxon>
        <taxon>Dothideomycetes</taxon>
        <taxon>Dothideomycetes incertae sedis</taxon>
        <taxon>Botryosphaeriales</taxon>
        <taxon>Botryosphaeriaceae</taxon>
        <taxon>Diplodia</taxon>
    </lineage>
</organism>
<dbReference type="GO" id="GO:0004672">
    <property type="term" value="F:protein kinase activity"/>
    <property type="evidence" value="ECO:0007669"/>
    <property type="project" value="InterPro"/>
</dbReference>
<protein>
    <submittedName>
        <fullName evidence="5">Ankyrin-1 isoform x3</fullName>
    </submittedName>
</protein>
<dbReference type="PANTHER" id="PTHR24198:SF165">
    <property type="entry name" value="ANKYRIN REPEAT-CONTAINING PROTEIN-RELATED"/>
    <property type="match status" value="1"/>
</dbReference>
<dbReference type="Pfam" id="PF12796">
    <property type="entry name" value="Ank_2"/>
    <property type="match status" value="2"/>
</dbReference>
<sequence length="772" mass="86372">MAQMVTSELQTAIAEVLDPVNWGGDSTSFERLSDEAIEKVEEILRQHGDEDCSTRPRTYAFLYLSHLTRFHAAFRGYSDDHLPYTDWTLPPGMRDKQVCKHFLKFQYLVISEQAQESGPRIRKHVQFANVGDCPLRFIRHLGYGGSAVVDAVQGKYSGMVYARKSFYHRGNAARINSFRQELELLKNLQHRHLVRYIGSYTDPKWIAFTMIPVAEGDLSSWLPTHLGDPRIQEFFGCLASAVAYLHTEKVRHKDIKPHNVLVSHNGIFLSDFGTSNQWKDSDKSATEGAVAYAFTKRYAPLEVLTNERRSRASDIFSLGCIFLELISAFCGQSADDLRQYLLQTWTGVDLYADNEEAVEEWVEHLKRKNLPEAHLSILDMTHSMMDADKNKRPGALTLVDCILNLGPEYACRQCHQEPILQYLESKGVRVSEPHARGPALCEAAVKGNLDIFQNLLKVTDDLSCTIRFQRERRTPVDIAALLDHDKIVQSFLSHCRHNDICPDTTNPLRLAISSHSNRSVKILLAFRADSYAAPQGLQSDLYHAAYRGSLEFLKMVVKRGIDLSHRDSAFGQPTLLHGAVQGSNIETLNYLLAQGLDVNAKTDNGTTPIHEAAMLGTGDTIALLVKAGADPRLRNREGYTAAGWATQVGNLEALKAILELSGPEDHYSKDGWSPLYIGVRANHVQIVEMLLKETPWEINHPTHGSKETPLHYAAQFSSEDMVRMLLALPQASTRSTNSSGATPLRVAMDKRQAHDSVLRLLAAHDPGAVSLK</sequence>
<feature type="repeat" description="ANK" evidence="3">
    <location>
        <begin position="604"/>
        <end position="636"/>
    </location>
</feature>
<evidence type="ECO:0000256" key="3">
    <source>
        <dbReference type="PROSITE-ProRule" id="PRU00023"/>
    </source>
</evidence>
<dbReference type="PROSITE" id="PS50011">
    <property type="entry name" value="PROTEIN_KINASE_DOM"/>
    <property type="match status" value="1"/>
</dbReference>
<comment type="caution">
    <text evidence="5">The sequence shown here is derived from an EMBL/GenBank/DDBJ whole genome shotgun (WGS) entry which is preliminary data.</text>
</comment>
<dbReference type="RefSeq" id="XP_020125710.1">
    <property type="nucleotide sequence ID" value="XM_020279151.1"/>
</dbReference>
<dbReference type="OrthoDB" id="4062651at2759"/>
<dbReference type="Gene3D" id="1.25.40.20">
    <property type="entry name" value="Ankyrin repeat-containing domain"/>
    <property type="match status" value="3"/>
</dbReference>
<dbReference type="SMART" id="SM00220">
    <property type="entry name" value="S_TKc"/>
    <property type="match status" value="1"/>
</dbReference>
<dbReference type="Gene3D" id="1.10.510.10">
    <property type="entry name" value="Transferase(Phosphotransferase) domain 1"/>
    <property type="match status" value="1"/>
</dbReference>
<dbReference type="InterPro" id="IPR000719">
    <property type="entry name" value="Prot_kinase_dom"/>
</dbReference>
<dbReference type="GO" id="GO:0005524">
    <property type="term" value="F:ATP binding"/>
    <property type="evidence" value="ECO:0007669"/>
    <property type="project" value="InterPro"/>
</dbReference>
<evidence type="ECO:0000313" key="5">
    <source>
        <dbReference type="EMBL" id="OJD29450.1"/>
    </source>
</evidence>
<dbReference type="GeneID" id="31019413"/>
<dbReference type="SMART" id="SM00248">
    <property type="entry name" value="ANK"/>
    <property type="match status" value="10"/>
</dbReference>
<dbReference type="AlphaFoldDB" id="A0A1J9QN03"/>
<dbReference type="InterPro" id="IPR008271">
    <property type="entry name" value="Ser/Thr_kinase_AS"/>
</dbReference>